<dbReference type="InterPro" id="IPR034033">
    <property type="entry name" value="Serralysin-like"/>
</dbReference>
<dbReference type="InterPro" id="IPR011049">
    <property type="entry name" value="Serralysin-like_metalloprot_C"/>
</dbReference>
<feature type="region of interest" description="Disordered" evidence="4">
    <location>
        <begin position="33"/>
        <end position="55"/>
    </location>
</feature>
<dbReference type="InterPro" id="IPR001343">
    <property type="entry name" value="Hemolysn_Ca-bd"/>
</dbReference>
<dbReference type="PANTHER" id="PTHR38340:SF1">
    <property type="entry name" value="S-LAYER PROTEIN"/>
    <property type="match status" value="1"/>
</dbReference>
<dbReference type="SUPFAM" id="SSF55486">
    <property type="entry name" value="Metalloproteases ('zincins'), catalytic domain"/>
    <property type="match status" value="1"/>
</dbReference>
<dbReference type="RefSeq" id="WP_138577477.1">
    <property type="nucleotide sequence ID" value="NZ_CP040818.1"/>
</dbReference>
<evidence type="ECO:0000313" key="7">
    <source>
        <dbReference type="Proteomes" id="UP000305888"/>
    </source>
</evidence>
<dbReference type="KEGG" id="ppru:FDP22_03480"/>
<dbReference type="Gene3D" id="2.150.10.10">
    <property type="entry name" value="Serralysin-like metalloprotease, C-terminal"/>
    <property type="match status" value="5"/>
</dbReference>
<evidence type="ECO:0000259" key="5">
    <source>
        <dbReference type="SMART" id="SM00235"/>
    </source>
</evidence>
<dbReference type="Gene3D" id="3.40.390.10">
    <property type="entry name" value="Collagenase (Catalytic Domain)"/>
    <property type="match status" value="1"/>
</dbReference>
<comment type="similarity">
    <text evidence="2">Belongs to the peptidase M10B family.</text>
</comment>
<feature type="domain" description="Peptidase metallopeptidase" evidence="5">
    <location>
        <begin position="75"/>
        <end position="252"/>
    </location>
</feature>
<dbReference type="GO" id="GO:0006508">
    <property type="term" value="P:proteolysis"/>
    <property type="evidence" value="ECO:0007669"/>
    <property type="project" value="UniProtKB-KW"/>
</dbReference>
<dbReference type="SMART" id="SM00235">
    <property type="entry name" value="ZnMc"/>
    <property type="match status" value="1"/>
</dbReference>
<dbReference type="GO" id="GO:0008237">
    <property type="term" value="F:metallopeptidase activity"/>
    <property type="evidence" value="ECO:0007669"/>
    <property type="project" value="InterPro"/>
</dbReference>
<dbReference type="InterPro" id="IPR024079">
    <property type="entry name" value="MetalloPept_cat_dom_sf"/>
</dbReference>
<comment type="subcellular location">
    <subcellularLocation>
        <location evidence="1">Secreted</location>
    </subcellularLocation>
</comment>
<dbReference type="InterPro" id="IPR018511">
    <property type="entry name" value="Hemolysin-typ_Ca-bd_CS"/>
</dbReference>
<reference evidence="6 7" key="1">
    <citation type="submission" date="2019-06" db="EMBL/GenBank/DDBJ databases">
        <title>Genome sequence of Rhodobacteraceae bacterium D4M1.</title>
        <authorList>
            <person name="Cao J."/>
        </authorList>
    </citation>
    <scope>NUCLEOTIDE SEQUENCE [LARGE SCALE GENOMIC DNA]</scope>
    <source>
        <strain evidence="6 7">D4M1</strain>
    </source>
</reference>
<dbReference type="SUPFAM" id="SSF51120">
    <property type="entry name" value="beta-Roll"/>
    <property type="match status" value="3"/>
</dbReference>
<keyword evidence="3" id="KW-0964">Secreted</keyword>
<dbReference type="InterPro" id="IPR050557">
    <property type="entry name" value="RTX_toxin/Mannuronan_C5-epim"/>
</dbReference>
<accession>A0A5B8FWQ1</accession>
<evidence type="ECO:0000256" key="2">
    <source>
        <dbReference type="ARBA" id="ARBA00009490"/>
    </source>
</evidence>
<keyword evidence="6" id="KW-0378">Hydrolase</keyword>
<keyword evidence="6" id="KW-0645">Protease</keyword>
<organism evidence="6 7">
    <name type="scientific">Paroceanicella profunda</name>
    <dbReference type="NCBI Taxonomy" id="2579971"/>
    <lineage>
        <taxon>Bacteria</taxon>
        <taxon>Pseudomonadati</taxon>
        <taxon>Pseudomonadota</taxon>
        <taxon>Alphaproteobacteria</taxon>
        <taxon>Rhodobacterales</taxon>
        <taxon>Paracoccaceae</taxon>
        <taxon>Paroceanicella</taxon>
    </lineage>
</organism>
<dbReference type="AlphaFoldDB" id="A0A5B8FWQ1"/>
<dbReference type="Pfam" id="PF00353">
    <property type="entry name" value="HemolysinCabind"/>
    <property type="match status" value="5"/>
</dbReference>
<dbReference type="GO" id="GO:0005615">
    <property type="term" value="C:extracellular space"/>
    <property type="evidence" value="ECO:0007669"/>
    <property type="project" value="InterPro"/>
</dbReference>
<feature type="region of interest" description="Disordered" evidence="4">
    <location>
        <begin position="529"/>
        <end position="552"/>
    </location>
</feature>
<dbReference type="Proteomes" id="UP000305888">
    <property type="component" value="Chromosome"/>
</dbReference>
<dbReference type="OrthoDB" id="733404at2"/>
<feature type="compositionally biased region" description="Basic and acidic residues" evidence="4">
    <location>
        <begin position="539"/>
        <end position="552"/>
    </location>
</feature>
<gene>
    <name evidence="6" type="ORF">FDP22_03480</name>
</gene>
<sequence>MASPSQDVSHLSGYFSCHCPGCAEQALDDGGDGATVRDWSADAGDAGSPARDAQQGTADYQVVGLSGNNIDGLLSGLKWAGTQLTFSFPDSADAYSASYSGSPQALDFAAFGTQQSAVVRAILDQYDAVCGLSFVESTGASAGSADMRFALSDDPTTAYAYYPSAAEEGGDVWVHNGVPDWADTDVYAAPQSGNYAYHTFIHEIGHAIGLKHGHSGGAGNSTTMLATWDSMEYSVMTYRSYQNDPLQGGYSNETWGYAQSLMIYDIAALQTMYGADYTTNAGNTHYRFNQATGEMFIDGEGQGMPGANRIFRTVWDGGGRDTYDFSGYSTDLAVDLSPGQYADLDRGGSAQRAYLGDGHYARGHVFNALDIGGDGRGLIENAIGGRGNDQVWGNEAANILNGMAGRDSLFGGAGNDRLIGGSDRDILHGGEGNDGLYGGAGNDDLTGMTGADRLYGGQGRDYITGGDGNDLIIAGDDADRVFGGAGKDRIRGDAGDDVLEGGAERDLLLGGSGEDDIVGGSGDDLVFGGADDDSLSGNDGRDLVAGDEGRDRIDGGADWDRLFGGDGNDIITGGEGRDRMSGDAGNDRLIGGSDGDLLIGGDGADTFVLGTGDGIDLVRDFDPTLDHIDLRVDGATLEDLEITENAGGVILHGLHGTLRLAGVTADDLTPEHFILPEVG</sequence>
<keyword evidence="7" id="KW-1185">Reference proteome</keyword>
<evidence type="ECO:0000256" key="3">
    <source>
        <dbReference type="ARBA" id="ARBA00022525"/>
    </source>
</evidence>
<proteinExistence type="inferred from homology"/>
<evidence type="ECO:0000256" key="4">
    <source>
        <dbReference type="SAM" id="MobiDB-lite"/>
    </source>
</evidence>
<dbReference type="PANTHER" id="PTHR38340">
    <property type="entry name" value="S-LAYER PROTEIN"/>
    <property type="match status" value="1"/>
</dbReference>
<dbReference type="PROSITE" id="PS00330">
    <property type="entry name" value="HEMOLYSIN_CALCIUM"/>
    <property type="match status" value="4"/>
</dbReference>
<dbReference type="GO" id="GO:0008270">
    <property type="term" value="F:zinc ion binding"/>
    <property type="evidence" value="ECO:0007669"/>
    <property type="project" value="InterPro"/>
</dbReference>
<evidence type="ECO:0000256" key="1">
    <source>
        <dbReference type="ARBA" id="ARBA00004613"/>
    </source>
</evidence>
<dbReference type="PRINTS" id="PR00313">
    <property type="entry name" value="CABNDNGRPT"/>
</dbReference>
<protein>
    <submittedName>
        <fullName evidence="6">Protease</fullName>
    </submittedName>
</protein>
<evidence type="ECO:0000313" key="6">
    <source>
        <dbReference type="EMBL" id="QDL90929.1"/>
    </source>
</evidence>
<dbReference type="EMBL" id="CP040818">
    <property type="protein sequence ID" value="QDL90929.1"/>
    <property type="molecule type" value="Genomic_DNA"/>
</dbReference>
<dbReference type="GO" id="GO:0005509">
    <property type="term" value="F:calcium ion binding"/>
    <property type="evidence" value="ECO:0007669"/>
    <property type="project" value="InterPro"/>
</dbReference>
<dbReference type="InterPro" id="IPR006026">
    <property type="entry name" value="Peptidase_Metallo"/>
</dbReference>
<name>A0A5B8FWQ1_9RHOB</name>
<dbReference type="CDD" id="cd04277">
    <property type="entry name" value="ZnMc_serralysin_like"/>
    <property type="match status" value="1"/>
</dbReference>